<feature type="domain" description="HTH gntR-type" evidence="4">
    <location>
        <begin position="12"/>
        <end position="80"/>
    </location>
</feature>
<dbReference type="InterPro" id="IPR036390">
    <property type="entry name" value="WH_DNA-bd_sf"/>
</dbReference>
<evidence type="ECO:0000256" key="3">
    <source>
        <dbReference type="ARBA" id="ARBA00023163"/>
    </source>
</evidence>
<dbReference type="AlphaFoldDB" id="A0A1M7U1E2"/>
<dbReference type="CDD" id="cd07377">
    <property type="entry name" value="WHTH_GntR"/>
    <property type="match status" value="1"/>
</dbReference>
<dbReference type="SUPFAM" id="SSF46785">
    <property type="entry name" value="Winged helix' DNA-binding domain"/>
    <property type="match status" value="1"/>
</dbReference>
<dbReference type="Pfam" id="PF00392">
    <property type="entry name" value="GntR"/>
    <property type="match status" value="1"/>
</dbReference>
<dbReference type="SMART" id="SM00895">
    <property type="entry name" value="FCD"/>
    <property type="match status" value="1"/>
</dbReference>
<name>A0A1M7U1E2_9BRAD</name>
<dbReference type="SUPFAM" id="SSF48008">
    <property type="entry name" value="GntR ligand-binding domain-like"/>
    <property type="match status" value="1"/>
</dbReference>
<evidence type="ECO:0000256" key="1">
    <source>
        <dbReference type="ARBA" id="ARBA00023015"/>
    </source>
</evidence>
<dbReference type="GO" id="GO:0003700">
    <property type="term" value="F:DNA-binding transcription factor activity"/>
    <property type="evidence" value="ECO:0007669"/>
    <property type="project" value="InterPro"/>
</dbReference>
<dbReference type="RefSeq" id="WP_072819167.1">
    <property type="nucleotide sequence ID" value="NZ_LT670849.1"/>
</dbReference>
<dbReference type="Proteomes" id="UP000184096">
    <property type="component" value="Chromosome I"/>
</dbReference>
<dbReference type="PRINTS" id="PR00035">
    <property type="entry name" value="HTHGNTR"/>
</dbReference>
<keyword evidence="3" id="KW-0804">Transcription</keyword>
<dbReference type="OrthoDB" id="7347280at2"/>
<organism evidence="5 6">
    <name type="scientific">Bradyrhizobium erythrophlei</name>
    <dbReference type="NCBI Taxonomy" id="1437360"/>
    <lineage>
        <taxon>Bacteria</taxon>
        <taxon>Pseudomonadati</taxon>
        <taxon>Pseudomonadota</taxon>
        <taxon>Alphaproteobacteria</taxon>
        <taxon>Hyphomicrobiales</taxon>
        <taxon>Nitrobacteraceae</taxon>
        <taxon>Bradyrhizobium</taxon>
    </lineage>
</organism>
<dbReference type="EMBL" id="LT670849">
    <property type="protein sequence ID" value="SHN76841.1"/>
    <property type="molecule type" value="Genomic_DNA"/>
</dbReference>
<reference evidence="6" key="1">
    <citation type="submission" date="2016-11" db="EMBL/GenBank/DDBJ databases">
        <authorList>
            <person name="Varghese N."/>
            <person name="Submissions S."/>
        </authorList>
    </citation>
    <scope>NUCLEOTIDE SEQUENCE [LARGE SCALE GENOMIC DNA]</scope>
    <source>
        <strain evidence="6">GAS401</strain>
    </source>
</reference>
<evidence type="ECO:0000256" key="2">
    <source>
        <dbReference type="ARBA" id="ARBA00023125"/>
    </source>
</evidence>
<dbReference type="InterPro" id="IPR011711">
    <property type="entry name" value="GntR_C"/>
</dbReference>
<evidence type="ECO:0000313" key="6">
    <source>
        <dbReference type="Proteomes" id="UP000184096"/>
    </source>
</evidence>
<dbReference type="InterPro" id="IPR036388">
    <property type="entry name" value="WH-like_DNA-bd_sf"/>
</dbReference>
<dbReference type="InterPro" id="IPR000524">
    <property type="entry name" value="Tscrpt_reg_HTH_GntR"/>
</dbReference>
<protein>
    <submittedName>
        <fullName evidence="5">Transcriptional regulator, GntR family</fullName>
    </submittedName>
</protein>
<dbReference type="Gene3D" id="1.20.120.530">
    <property type="entry name" value="GntR ligand-binding domain-like"/>
    <property type="match status" value="1"/>
</dbReference>
<dbReference type="PROSITE" id="PS50949">
    <property type="entry name" value="HTH_GNTR"/>
    <property type="match status" value="1"/>
</dbReference>
<keyword evidence="2" id="KW-0238">DNA-binding</keyword>
<evidence type="ECO:0000259" key="4">
    <source>
        <dbReference type="PROSITE" id="PS50949"/>
    </source>
</evidence>
<proteinExistence type="predicted"/>
<dbReference type="InterPro" id="IPR008920">
    <property type="entry name" value="TF_FadR/GntR_C"/>
</dbReference>
<evidence type="ECO:0000313" key="5">
    <source>
        <dbReference type="EMBL" id="SHN76841.1"/>
    </source>
</evidence>
<keyword evidence="6" id="KW-1185">Reference proteome</keyword>
<dbReference type="Pfam" id="PF07729">
    <property type="entry name" value="FCD"/>
    <property type="match status" value="1"/>
</dbReference>
<dbReference type="SMART" id="SM00345">
    <property type="entry name" value="HTH_GNTR"/>
    <property type="match status" value="1"/>
</dbReference>
<dbReference type="PANTHER" id="PTHR43537:SF51">
    <property type="entry name" value="HTH-TYPE TRANSCRIPTIONAL REGULATOR LGOR-RELATED"/>
    <property type="match status" value="1"/>
</dbReference>
<keyword evidence="1" id="KW-0805">Transcription regulation</keyword>
<dbReference type="GO" id="GO:0003677">
    <property type="term" value="F:DNA binding"/>
    <property type="evidence" value="ECO:0007669"/>
    <property type="project" value="UniProtKB-KW"/>
</dbReference>
<dbReference type="Gene3D" id="1.10.10.10">
    <property type="entry name" value="Winged helix-like DNA-binding domain superfamily/Winged helix DNA-binding domain"/>
    <property type="match status" value="1"/>
</dbReference>
<gene>
    <name evidence="5" type="ORF">SAMN05444170_3319</name>
</gene>
<sequence>MSIDTERRPAKPTSADRLLSSFQEAIDAGRWKAGERIPTERALSDRYGVARNTIRRALQQLEDAGRIVRHVGRGTFVEQGKRPPPDDLARRIQNASPSEIMEVRLIIEPQAAECAAARANGAELDAMAECLKKGESAPTIAEFEMWDGLFHQTLVASCRNQLLIDIYDAINAVRRKADWSALKERVVTPVRRKATERQHRAILTAVRSRDAQRAGLEMKNHLIDVRRSLVGA</sequence>
<accession>A0A1M7U1E2</accession>
<dbReference type="PANTHER" id="PTHR43537">
    <property type="entry name" value="TRANSCRIPTIONAL REGULATOR, GNTR FAMILY"/>
    <property type="match status" value="1"/>
</dbReference>